<sequence>MNRYELVFVLAAEVIKKSGKYIFPEVYEGLALGGEPRLKAAAKLFELGIIEKVVCVGGSVKGEEDVQKSEIMRDRLVKYYKIPAGKIEAFVSDPHTEGNVNIIKEYLEKNKIRAEDCAFLTNFIIHFTSGISQN</sequence>
<dbReference type="EMBL" id="BARU01011902">
    <property type="protein sequence ID" value="GAH34581.1"/>
    <property type="molecule type" value="Genomic_DNA"/>
</dbReference>
<accession>X1EMK5</accession>
<evidence type="ECO:0008006" key="2">
    <source>
        <dbReference type="Google" id="ProtNLM"/>
    </source>
</evidence>
<dbReference type="AlphaFoldDB" id="X1EMK5"/>
<reference evidence="1" key="1">
    <citation type="journal article" date="2014" name="Front. Microbiol.">
        <title>High frequency of phylogenetically diverse reductive dehalogenase-homologous genes in deep subseafloor sedimentary metagenomes.</title>
        <authorList>
            <person name="Kawai M."/>
            <person name="Futagami T."/>
            <person name="Toyoda A."/>
            <person name="Takaki Y."/>
            <person name="Nishi S."/>
            <person name="Hori S."/>
            <person name="Arai W."/>
            <person name="Tsubouchi T."/>
            <person name="Morono Y."/>
            <person name="Uchiyama I."/>
            <person name="Ito T."/>
            <person name="Fujiyama A."/>
            <person name="Inagaki F."/>
            <person name="Takami H."/>
        </authorList>
    </citation>
    <scope>NUCLEOTIDE SEQUENCE</scope>
    <source>
        <strain evidence="1">Expedition CK06-06</strain>
    </source>
</reference>
<comment type="caution">
    <text evidence="1">The sequence shown here is derived from an EMBL/GenBank/DDBJ whole genome shotgun (WGS) entry which is preliminary data.</text>
</comment>
<name>X1EMK5_9ZZZZ</name>
<gene>
    <name evidence="1" type="ORF">S03H2_22181</name>
</gene>
<organism evidence="1">
    <name type="scientific">marine sediment metagenome</name>
    <dbReference type="NCBI Taxonomy" id="412755"/>
    <lineage>
        <taxon>unclassified sequences</taxon>
        <taxon>metagenomes</taxon>
        <taxon>ecological metagenomes</taxon>
    </lineage>
</organism>
<proteinExistence type="predicted"/>
<evidence type="ECO:0000313" key="1">
    <source>
        <dbReference type="EMBL" id="GAH34581.1"/>
    </source>
</evidence>
<protein>
    <recommendedName>
        <fullName evidence="2">DUF218 domain-containing protein</fullName>
    </recommendedName>
</protein>